<dbReference type="InterPro" id="IPR036322">
    <property type="entry name" value="WD40_repeat_dom_sf"/>
</dbReference>
<keyword evidence="9" id="KW-1185">Reference proteome</keyword>
<name>A0A9P7YYC2_9HELO</name>
<dbReference type="PROSITE" id="PS50082">
    <property type="entry name" value="WD_REPEATS_2"/>
    <property type="match status" value="3"/>
</dbReference>
<keyword evidence="2" id="KW-0507">mRNA processing</keyword>
<dbReference type="OrthoDB" id="408728at2759"/>
<evidence type="ECO:0000256" key="6">
    <source>
        <dbReference type="ARBA" id="ARBA00040390"/>
    </source>
</evidence>
<feature type="repeat" description="WD" evidence="7">
    <location>
        <begin position="327"/>
        <end position="359"/>
    </location>
</feature>
<keyword evidence="4" id="KW-0508">mRNA splicing</keyword>
<dbReference type="PANTHER" id="PTHR19877">
    <property type="entry name" value="EUKARYOTIC TRANSLATION INITIATION FACTOR 3 SUBUNIT I"/>
    <property type="match status" value="1"/>
</dbReference>
<evidence type="ECO:0000256" key="2">
    <source>
        <dbReference type="ARBA" id="ARBA00022664"/>
    </source>
</evidence>
<dbReference type="InterPro" id="IPR019775">
    <property type="entry name" value="WD40_repeat_CS"/>
</dbReference>
<dbReference type="PROSITE" id="PS50294">
    <property type="entry name" value="WD_REPEATS_REGION"/>
    <property type="match status" value="3"/>
</dbReference>
<comment type="similarity">
    <text evidence="5">Belongs to the WD repeat STRAP family.</text>
</comment>
<dbReference type="InterPro" id="IPR015943">
    <property type="entry name" value="WD40/YVTN_repeat-like_dom_sf"/>
</dbReference>
<evidence type="ECO:0000256" key="4">
    <source>
        <dbReference type="ARBA" id="ARBA00023187"/>
    </source>
</evidence>
<dbReference type="PANTHER" id="PTHR19877:SF13">
    <property type="entry name" value="SERINE-THREONINE KINASE RECEPTOR-ASSOCIATED PROTEIN"/>
    <property type="match status" value="1"/>
</dbReference>
<evidence type="ECO:0000256" key="1">
    <source>
        <dbReference type="ARBA" id="ARBA00022574"/>
    </source>
</evidence>
<reference evidence="8" key="1">
    <citation type="journal article" date="2021" name="IMA Fungus">
        <title>Genomic characterization of three marine fungi, including Emericellopsis atlantica sp. nov. with signatures of a generalist lifestyle and marine biomass degradation.</title>
        <authorList>
            <person name="Hagestad O.C."/>
            <person name="Hou L."/>
            <person name="Andersen J.H."/>
            <person name="Hansen E.H."/>
            <person name="Altermark B."/>
            <person name="Li C."/>
            <person name="Kuhnert E."/>
            <person name="Cox R.J."/>
            <person name="Crous P.W."/>
            <person name="Spatafora J.W."/>
            <person name="Lail K."/>
            <person name="Amirebrahimi M."/>
            <person name="Lipzen A."/>
            <person name="Pangilinan J."/>
            <person name="Andreopoulos W."/>
            <person name="Hayes R.D."/>
            <person name="Ng V."/>
            <person name="Grigoriev I.V."/>
            <person name="Jackson S.A."/>
            <person name="Sutton T.D.S."/>
            <person name="Dobson A.D.W."/>
            <person name="Rama T."/>
        </authorList>
    </citation>
    <scope>NUCLEOTIDE SEQUENCE</scope>
    <source>
        <strain evidence="8">TRa3180A</strain>
    </source>
</reference>
<dbReference type="Proteomes" id="UP000887226">
    <property type="component" value="Unassembled WGS sequence"/>
</dbReference>
<dbReference type="EMBL" id="MU254133">
    <property type="protein sequence ID" value="KAG9241957.1"/>
    <property type="molecule type" value="Genomic_DNA"/>
</dbReference>
<dbReference type="Gene3D" id="2.130.10.10">
    <property type="entry name" value="YVTN repeat-like/Quinoprotein amine dehydrogenase"/>
    <property type="match status" value="2"/>
</dbReference>
<feature type="repeat" description="WD" evidence="7">
    <location>
        <begin position="195"/>
        <end position="233"/>
    </location>
</feature>
<evidence type="ECO:0000256" key="5">
    <source>
        <dbReference type="ARBA" id="ARBA00038394"/>
    </source>
</evidence>
<dbReference type="SUPFAM" id="SSF50978">
    <property type="entry name" value="WD40 repeat-like"/>
    <property type="match status" value="1"/>
</dbReference>
<organism evidence="8 9">
    <name type="scientific">Calycina marina</name>
    <dbReference type="NCBI Taxonomy" id="1763456"/>
    <lineage>
        <taxon>Eukaryota</taxon>
        <taxon>Fungi</taxon>
        <taxon>Dikarya</taxon>
        <taxon>Ascomycota</taxon>
        <taxon>Pezizomycotina</taxon>
        <taxon>Leotiomycetes</taxon>
        <taxon>Helotiales</taxon>
        <taxon>Pezizellaceae</taxon>
        <taxon>Calycina</taxon>
    </lineage>
</organism>
<dbReference type="AlphaFoldDB" id="A0A9P7YYC2"/>
<dbReference type="GO" id="GO:0000387">
    <property type="term" value="P:spliceosomal snRNP assembly"/>
    <property type="evidence" value="ECO:0007669"/>
    <property type="project" value="TreeGrafter"/>
</dbReference>
<dbReference type="Pfam" id="PF00400">
    <property type="entry name" value="WD40"/>
    <property type="match status" value="4"/>
</dbReference>
<evidence type="ECO:0000313" key="9">
    <source>
        <dbReference type="Proteomes" id="UP000887226"/>
    </source>
</evidence>
<evidence type="ECO:0000256" key="3">
    <source>
        <dbReference type="ARBA" id="ARBA00022737"/>
    </source>
</evidence>
<keyword evidence="1 7" id="KW-0853">WD repeat</keyword>
<dbReference type="InterPro" id="IPR001680">
    <property type="entry name" value="WD40_rpt"/>
</dbReference>
<accession>A0A9P7YYC2</accession>
<proteinExistence type="inferred from homology"/>
<sequence length="372" mass="40226">MSNNTTEVKNAVPLTCHGHSRPVTHISYSNSLGLQGVEDSCYMISACKDNNPMLRDGSTGDWIGTFFNHKGAVYQARLSSNASVAATASADFTARVWDTHTGQETFTLQHNHVVRAVAFPPHVSTVVATGGVEKKLRIFDLGDPTTTPKDLNNPYHLKTLIPSLRCETSLNDLPSAGESVHLPTEAAYEVGPGVHKGTIKSIVWTQQPEYLITAAEDKVIRWWNLSDGTVLQEYNVDGEIGSVEFTNIKSEPGDIGGGALVLTVAAGNKVHFFGGDIGHRHIKTIDLGYAVASVALHPTQRKFVTGGIKDTWAKVHDFDSGAEIDVHKGHHGPIWSISFSPDGKLYATGSEDGTIKMWKNCEGPFGLWGRGV</sequence>
<dbReference type="GO" id="GO:0032797">
    <property type="term" value="C:SMN complex"/>
    <property type="evidence" value="ECO:0007669"/>
    <property type="project" value="TreeGrafter"/>
</dbReference>
<comment type="caution">
    <text evidence="8">The sequence shown here is derived from an EMBL/GenBank/DDBJ whole genome shotgun (WGS) entry which is preliminary data.</text>
</comment>
<gene>
    <name evidence="8" type="ORF">BJ878DRAFT_536191</name>
</gene>
<evidence type="ECO:0000256" key="7">
    <source>
        <dbReference type="PROSITE-ProRule" id="PRU00221"/>
    </source>
</evidence>
<feature type="repeat" description="WD" evidence="7">
    <location>
        <begin position="66"/>
        <end position="107"/>
    </location>
</feature>
<dbReference type="SMART" id="SM00320">
    <property type="entry name" value="WD40"/>
    <property type="match status" value="6"/>
</dbReference>
<keyword evidence="3" id="KW-0677">Repeat</keyword>
<protein>
    <recommendedName>
        <fullName evidence="6">Serine-threonine kinase receptor-associated protein</fullName>
    </recommendedName>
</protein>
<evidence type="ECO:0000313" key="8">
    <source>
        <dbReference type="EMBL" id="KAG9241957.1"/>
    </source>
</evidence>
<dbReference type="PROSITE" id="PS00678">
    <property type="entry name" value="WD_REPEATS_1"/>
    <property type="match status" value="1"/>
</dbReference>
<dbReference type="GO" id="GO:0003723">
    <property type="term" value="F:RNA binding"/>
    <property type="evidence" value="ECO:0007669"/>
    <property type="project" value="TreeGrafter"/>
</dbReference>